<evidence type="ECO:0000313" key="2">
    <source>
        <dbReference type="EMBL" id="KIN06963.1"/>
    </source>
</evidence>
<sequence>MAEPTSSSLYSGQELRSRCIRLLDLSPISPREGEPLRGRLRVVPLSKNPTYEALSYTWGSDAAAPSRQIVCSGTTLPITRNCYDALCTLHRYFKVRTIWVDSLCINQDNDMEKGLQIPLMRDIYSKARRVFIWLGNSTKESDQALDWIMQTSDYESILIGARFASFPALMTPKEVLKLLRLIPLVYRLKRQPRRPYSASAMQDLVSRDWFRRMWTMQELVMANEPLVVCGTKAVSWEDLHLGIARMISILGSRNNRVYIDTLNCTWTAHAFWVNYGQKYLGIYGNVRDWVQGDGFAAHTWLLVLEMLYSRDQLFGKVQDCLIIAIIAARFLMGERPLNSLWLLFPILFRIITRIITPQAPKTASGMLEPWEANVRAWLPEVMNMVRSREAKLPVDKVFALYSIFDEIGIPLQRPDYTKSVGMVYLEFMCEFIRWHKCLEMLKEASRPGIPGMPSWVPDWSKSYDRPFRGFSRAAGDSAPCFDIVSKGHNGTKILDDEKRSDIRWTPHKTRADPTNIPRIITKGVIVDGIKFCFQQLQESHQYEAIQDDIRLEPSPTLLQNTAILLHWLSLFQQPHFHAGPAVDTLSQSLFKFMHSEEVLLYLQDRPKLKLNCAEWSSLLLAHSPITIPPEPSAVKSCVEALISNEEIYQYHTERCNAISRTRIFFSTENNRLGTGPVDMQCGDAVALLAGFTNPIVLRRREGVEEFEVVGVAYIEGLMQGEAWPGNEADIVELTLV</sequence>
<dbReference type="InterPro" id="IPR010730">
    <property type="entry name" value="HET"/>
</dbReference>
<accession>A0A0C3DXW9</accession>
<dbReference type="Pfam" id="PF06985">
    <property type="entry name" value="HET"/>
    <property type="match status" value="1"/>
</dbReference>
<organism evidence="2 3">
    <name type="scientific">Oidiodendron maius (strain Zn)</name>
    <dbReference type="NCBI Taxonomy" id="913774"/>
    <lineage>
        <taxon>Eukaryota</taxon>
        <taxon>Fungi</taxon>
        <taxon>Dikarya</taxon>
        <taxon>Ascomycota</taxon>
        <taxon>Pezizomycotina</taxon>
        <taxon>Leotiomycetes</taxon>
        <taxon>Leotiomycetes incertae sedis</taxon>
        <taxon>Myxotrichaceae</taxon>
        <taxon>Oidiodendron</taxon>
    </lineage>
</organism>
<dbReference type="Pfam" id="PF26639">
    <property type="entry name" value="Het-6_barrel"/>
    <property type="match status" value="1"/>
</dbReference>
<gene>
    <name evidence="2" type="ORF">OIDMADRAFT_46875</name>
</gene>
<dbReference type="OrthoDB" id="2157530at2759"/>
<evidence type="ECO:0000313" key="3">
    <source>
        <dbReference type="Proteomes" id="UP000054321"/>
    </source>
</evidence>
<dbReference type="PANTHER" id="PTHR24148">
    <property type="entry name" value="ANKYRIN REPEAT DOMAIN-CONTAINING PROTEIN 39 HOMOLOG-RELATED"/>
    <property type="match status" value="1"/>
</dbReference>
<dbReference type="InterPro" id="IPR052895">
    <property type="entry name" value="HetReg/Transcr_Mod"/>
</dbReference>
<evidence type="ECO:0000259" key="1">
    <source>
        <dbReference type="Pfam" id="PF06985"/>
    </source>
</evidence>
<feature type="domain" description="Heterokaryon incompatibility" evidence="1">
    <location>
        <begin position="51"/>
        <end position="218"/>
    </location>
</feature>
<dbReference type="Proteomes" id="UP000054321">
    <property type="component" value="Unassembled WGS sequence"/>
</dbReference>
<dbReference type="STRING" id="913774.A0A0C3DXW9"/>
<proteinExistence type="predicted"/>
<dbReference type="HOGENOM" id="CLU_348828_0_0_1"/>
<reference evidence="2 3" key="1">
    <citation type="submission" date="2014-04" db="EMBL/GenBank/DDBJ databases">
        <authorList>
            <consortium name="DOE Joint Genome Institute"/>
            <person name="Kuo A."/>
            <person name="Martino E."/>
            <person name="Perotto S."/>
            <person name="Kohler A."/>
            <person name="Nagy L.G."/>
            <person name="Floudas D."/>
            <person name="Copeland A."/>
            <person name="Barry K.W."/>
            <person name="Cichocki N."/>
            <person name="Veneault-Fourrey C."/>
            <person name="LaButti K."/>
            <person name="Lindquist E.A."/>
            <person name="Lipzen A."/>
            <person name="Lundell T."/>
            <person name="Morin E."/>
            <person name="Murat C."/>
            <person name="Sun H."/>
            <person name="Tunlid A."/>
            <person name="Henrissat B."/>
            <person name="Grigoriev I.V."/>
            <person name="Hibbett D.S."/>
            <person name="Martin F."/>
            <person name="Nordberg H.P."/>
            <person name="Cantor M.N."/>
            <person name="Hua S.X."/>
        </authorList>
    </citation>
    <scope>NUCLEOTIDE SEQUENCE [LARGE SCALE GENOMIC DNA]</scope>
    <source>
        <strain evidence="2 3">Zn</strain>
    </source>
</reference>
<keyword evidence="3" id="KW-1185">Reference proteome</keyword>
<reference evidence="3" key="2">
    <citation type="submission" date="2015-01" db="EMBL/GenBank/DDBJ databases">
        <title>Evolutionary Origins and Diversification of the Mycorrhizal Mutualists.</title>
        <authorList>
            <consortium name="DOE Joint Genome Institute"/>
            <consortium name="Mycorrhizal Genomics Consortium"/>
            <person name="Kohler A."/>
            <person name="Kuo A."/>
            <person name="Nagy L.G."/>
            <person name="Floudas D."/>
            <person name="Copeland A."/>
            <person name="Barry K.W."/>
            <person name="Cichocki N."/>
            <person name="Veneault-Fourrey C."/>
            <person name="LaButti K."/>
            <person name="Lindquist E.A."/>
            <person name="Lipzen A."/>
            <person name="Lundell T."/>
            <person name="Morin E."/>
            <person name="Murat C."/>
            <person name="Riley R."/>
            <person name="Ohm R."/>
            <person name="Sun H."/>
            <person name="Tunlid A."/>
            <person name="Henrissat B."/>
            <person name="Grigoriev I.V."/>
            <person name="Hibbett D.S."/>
            <person name="Martin F."/>
        </authorList>
    </citation>
    <scope>NUCLEOTIDE SEQUENCE [LARGE SCALE GENOMIC DNA]</scope>
    <source>
        <strain evidence="3">Zn</strain>
    </source>
</reference>
<protein>
    <recommendedName>
        <fullName evidence="1">Heterokaryon incompatibility domain-containing protein</fullName>
    </recommendedName>
</protein>
<dbReference type="EMBL" id="KN832870">
    <property type="protein sequence ID" value="KIN06963.1"/>
    <property type="molecule type" value="Genomic_DNA"/>
</dbReference>
<name>A0A0C3DXW9_OIDMZ</name>
<dbReference type="PANTHER" id="PTHR24148:SF64">
    <property type="entry name" value="HETEROKARYON INCOMPATIBILITY DOMAIN-CONTAINING PROTEIN"/>
    <property type="match status" value="1"/>
</dbReference>
<dbReference type="AlphaFoldDB" id="A0A0C3DXW9"/>
<dbReference type="InParanoid" id="A0A0C3DXW9"/>